<keyword evidence="1" id="KW-0805">Transcription regulation</keyword>
<keyword evidence="6" id="KW-1185">Reference proteome</keyword>
<organism evidence="5 6">
    <name type="scientific">Rubellicoccus peritrichatus</name>
    <dbReference type="NCBI Taxonomy" id="3080537"/>
    <lineage>
        <taxon>Bacteria</taxon>
        <taxon>Pseudomonadati</taxon>
        <taxon>Verrucomicrobiota</taxon>
        <taxon>Opitutia</taxon>
        <taxon>Puniceicoccales</taxon>
        <taxon>Cerasicoccaceae</taxon>
        <taxon>Rubellicoccus</taxon>
    </lineage>
</organism>
<evidence type="ECO:0000259" key="4">
    <source>
        <dbReference type="PROSITE" id="PS01124"/>
    </source>
</evidence>
<dbReference type="SMART" id="SM00342">
    <property type="entry name" value="HTH_ARAC"/>
    <property type="match status" value="1"/>
</dbReference>
<dbReference type="SUPFAM" id="SSF51182">
    <property type="entry name" value="RmlC-like cupins"/>
    <property type="match status" value="1"/>
</dbReference>
<dbReference type="SUPFAM" id="SSF46689">
    <property type="entry name" value="Homeodomain-like"/>
    <property type="match status" value="1"/>
</dbReference>
<dbReference type="EMBL" id="CP136920">
    <property type="protein sequence ID" value="WOO40913.1"/>
    <property type="molecule type" value="Genomic_DNA"/>
</dbReference>
<dbReference type="Pfam" id="PF12833">
    <property type="entry name" value="HTH_18"/>
    <property type="match status" value="1"/>
</dbReference>
<evidence type="ECO:0000313" key="6">
    <source>
        <dbReference type="Proteomes" id="UP001304300"/>
    </source>
</evidence>
<dbReference type="GO" id="GO:0003700">
    <property type="term" value="F:DNA-binding transcription factor activity"/>
    <property type="evidence" value="ECO:0007669"/>
    <property type="project" value="InterPro"/>
</dbReference>
<dbReference type="PANTHER" id="PTHR43280:SF2">
    <property type="entry name" value="HTH-TYPE TRANSCRIPTIONAL REGULATOR EXSA"/>
    <property type="match status" value="1"/>
</dbReference>
<sequence length="284" mass="31362">MKDLLPLCLKTMEAAFEGSRLPEIWIPSPGIPFKHSPGALFHAFPEIFFQLSATNQFECPGHSHGLKAGEICIMPAGVPHRETGHGHPFSAFVIVHDARRFVLLEMRCAEGQKPWVIPVGTYPVANGRQLADLLSETANSFLRESLVAEHLFRSYLGLVIETIYASDGADDSGISPIVSKCMSLLFAEMTSEDLTLGGIAQRLNCNADSLSARFSREVGQTAMEYLANLRIERARGLLEEGVMTISEIAWSCGYRDPNYFSRLFKKRIGITPSQFRNQSAAKLA</sequence>
<reference evidence="5 6" key="1">
    <citation type="submission" date="2023-10" db="EMBL/GenBank/DDBJ databases">
        <title>Rubellicoccus peritrichatus gen. nov., sp. nov., isolated from an algae of coral reef tank.</title>
        <authorList>
            <person name="Luo J."/>
        </authorList>
    </citation>
    <scope>NUCLEOTIDE SEQUENCE [LARGE SCALE GENOMIC DNA]</scope>
    <source>
        <strain evidence="5 6">CR14</strain>
    </source>
</reference>
<dbReference type="PROSITE" id="PS00041">
    <property type="entry name" value="HTH_ARAC_FAMILY_1"/>
    <property type="match status" value="1"/>
</dbReference>
<accession>A0AAQ3QR34</accession>
<proteinExistence type="predicted"/>
<dbReference type="CDD" id="cd02208">
    <property type="entry name" value="cupin_RmlC-like"/>
    <property type="match status" value="1"/>
</dbReference>
<evidence type="ECO:0000256" key="3">
    <source>
        <dbReference type="ARBA" id="ARBA00023163"/>
    </source>
</evidence>
<gene>
    <name evidence="5" type="ORF">RZN69_20010</name>
</gene>
<name>A0AAQ3QR34_9BACT</name>
<dbReference type="GO" id="GO:0043565">
    <property type="term" value="F:sequence-specific DNA binding"/>
    <property type="evidence" value="ECO:0007669"/>
    <property type="project" value="InterPro"/>
</dbReference>
<protein>
    <submittedName>
        <fullName evidence="5">Helix-turn-helix domain-containing protein</fullName>
    </submittedName>
</protein>
<feature type="domain" description="HTH araC/xylS-type" evidence="4">
    <location>
        <begin position="179"/>
        <end position="278"/>
    </location>
</feature>
<dbReference type="PROSITE" id="PS01124">
    <property type="entry name" value="HTH_ARAC_FAMILY_2"/>
    <property type="match status" value="1"/>
</dbReference>
<dbReference type="PRINTS" id="PR00032">
    <property type="entry name" value="HTHARAC"/>
</dbReference>
<dbReference type="AlphaFoldDB" id="A0AAQ3QR34"/>
<dbReference type="InterPro" id="IPR020449">
    <property type="entry name" value="Tscrpt_reg_AraC-type_HTH"/>
</dbReference>
<dbReference type="InterPro" id="IPR014710">
    <property type="entry name" value="RmlC-like_jellyroll"/>
</dbReference>
<dbReference type="KEGG" id="puo:RZN69_20010"/>
<dbReference type="RefSeq" id="WP_317833163.1">
    <property type="nucleotide sequence ID" value="NZ_CP136920.1"/>
</dbReference>
<dbReference type="InterPro" id="IPR018060">
    <property type="entry name" value="HTH_AraC"/>
</dbReference>
<keyword evidence="3" id="KW-0804">Transcription</keyword>
<evidence type="ECO:0000256" key="1">
    <source>
        <dbReference type="ARBA" id="ARBA00023015"/>
    </source>
</evidence>
<dbReference type="InterPro" id="IPR018062">
    <property type="entry name" value="HTH_AraC-typ_CS"/>
</dbReference>
<dbReference type="Gene3D" id="2.60.120.10">
    <property type="entry name" value="Jelly Rolls"/>
    <property type="match status" value="1"/>
</dbReference>
<dbReference type="Gene3D" id="1.10.10.60">
    <property type="entry name" value="Homeodomain-like"/>
    <property type="match status" value="2"/>
</dbReference>
<dbReference type="InterPro" id="IPR009057">
    <property type="entry name" value="Homeodomain-like_sf"/>
</dbReference>
<dbReference type="InterPro" id="IPR011051">
    <property type="entry name" value="RmlC_Cupin_sf"/>
</dbReference>
<dbReference type="PANTHER" id="PTHR43280">
    <property type="entry name" value="ARAC-FAMILY TRANSCRIPTIONAL REGULATOR"/>
    <property type="match status" value="1"/>
</dbReference>
<evidence type="ECO:0000313" key="5">
    <source>
        <dbReference type="EMBL" id="WOO40913.1"/>
    </source>
</evidence>
<evidence type="ECO:0000256" key="2">
    <source>
        <dbReference type="ARBA" id="ARBA00023125"/>
    </source>
</evidence>
<keyword evidence="2" id="KW-0238">DNA-binding</keyword>
<dbReference type="Proteomes" id="UP001304300">
    <property type="component" value="Chromosome"/>
</dbReference>